<comment type="similarity">
    <text evidence="2">Belongs to the HAD-like hydrolase superfamily. CbbY/CbbZ/Gph/YieH family.</text>
</comment>
<keyword evidence="6" id="KW-1185">Reference proteome</keyword>
<dbReference type="InterPro" id="IPR041492">
    <property type="entry name" value="HAD_2"/>
</dbReference>
<comment type="caution">
    <text evidence="5">The sequence shown here is derived from an EMBL/GenBank/DDBJ whole genome shotgun (WGS) entry which is preliminary data.</text>
</comment>
<protein>
    <submittedName>
        <fullName evidence="5">HAD superfamily hydrolase (TIGR01509 family)</fullName>
    </submittedName>
</protein>
<comment type="cofactor">
    <cofactor evidence="1">
        <name>Mg(2+)</name>
        <dbReference type="ChEBI" id="CHEBI:18420"/>
    </cofactor>
</comment>
<dbReference type="RefSeq" id="WP_259101653.1">
    <property type="nucleotide sequence ID" value="NZ_CP130454.1"/>
</dbReference>
<dbReference type="Pfam" id="PF13419">
    <property type="entry name" value="HAD_2"/>
    <property type="match status" value="1"/>
</dbReference>
<dbReference type="Gene3D" id="1.10.150.240">
    <property type="entry name" value="Putative phosphatase, domain 2"/>
    <property type="match status" value="1"/>
</dbReference>
<dbReference type="SFLD" id="SFLDS00003">
    <property type="entry name" value="Haloacid_Dehalogenase"/>
    <property type="match status" value="1"/>
</dbReference>
<dbReference type="PANTHER" id="PTHR46193:SF21">
    <property type="entry name" value="SLL1138 PROTEIN"/>
    <property type="match status" value="1"/>
</dbReference>
<name>A0ABT2ESP3_9BACT</name>
<gene>
    <name evidence="5" type="ORF">M2350_003430</name>
</gene>
<dbReference type="GO" id="GO:0016787">
    <property type="term" value="F:hydrolase activity"/>
    <property type="evidence" value="ECO:0007669"/>
    <property type="project" value="UniProtKB-KW"/>
</dbReference>
<keyword evidence="3" id="KW-0479">Metal-binding</keyword>
<evidence type="ECO:0000256" key="3">
    <source>
        <dbReference type="ARBA" id="ARBA00022723"/>
    </source>
</evidence>
<dbReference type="EMBL" id="JANUCP010000008">
    <property type="protein sequence ID" value="MCS3920989.1"/>
    <property type="molecule type" value="Genomic_DNA"/>
</dbReference>
<proteinExistence type="inferred from homology"/>
<keyword evidence="5" id="KW-0378">Hydrolase</keyword>
<accession>A0ABT2ESP3</accession>
<dbReference type="NCBIfam" id="TIGR01509">
    <property type="entry name" value="HAD-SF-IA-v3"/>
    <property type="match status" value="1"/>
</dbReference>
<evidence type="ECO:0000256" key="1">
    <source>
        <dbReference type="ARBA" id="ARBA00001946"/>
    </source>
</evidence>
<reference evidence="5 6" key="1">
    <citation type="submission" date="2022-08" db="EMBL/GenBank/DDBJ databases">
        <title>Bacterial and archaeal communities from various locations to study Microbial Dark Matter (Phase II).</title>
        <authorList>
            <person name="Stepanauskas R."/>
        </authorList>
    </citation>
    <scope>NUCLEOTIDE SEQUENCE [LARGE SCALE GENOMIC DNA]</scope>
    <source>
        <strain evidence="5 6">PD1</strain>
    </source>
</reference>
<dbReference type="InterPro" id="IPR006439">
    <property type="entry name" value="HAD-SF_hydro_IA"/>
</dbReference>
<organism evidence="5 6">
    <name type="scientific">Candidatus Fervidibacter sacchari</name>
    <dbReference type="NCBI Taxonomy" id="1448929"/>
    <lineage>
        <taxon>Bacteria</taxon>
        <taxon>Candidatus Fervidibacterota</taxon>
        <taxon>Candidatus Fervidibacter</taxon>
    </lineage>
</organism>
<evidence type="ECO:0000313" key="5">
    <source>
        <dbReference type="EMBL" id="MCS3920989.1"/>
    </source>
</evidence>
<sequence length="229" mass="26004">MVRAVIFDFDGVLVDSERLHYEALAHALREKGMDLTWEEFKVGCIGVPDRDAVKWALKRNGVEDDEQVSKVLQRKTEIYDAWLKDRLPAVDGMTDVVKVLAQKFVLAIASGSFRYQIEAVLSREGVRDLFPVIVGHEDCERGKPDPTPFLLAMERLNEFVSPPLRPHECLVVEDSPAGIQAAREAGMRCIALRSYYEDEALKDAEIIVDDLKALLMPRVWEHFQMPPLL</sequence>
<evidence type="ECO:0000256" key="4">
    <source>
        <dbReference type="ARBA" id="ARBA00022842"/>
    </source>
</evidence>
<dbReference type="Gene3D" id="3.40.50.1000">
    <property type="entry name" value="HAD superfamily/HAD-like"/>
    <property type="match status" value="1"/>
</dbReference>
<evidence type="ECO:0000313" key="6">
    <source>
        <dbReference type="Proteomes" id="UP001204798"/>
    </source>
</evidence>
<dbReference type="InterPro" id="IPR036412">
    <property type="entry name" value="HAD-like_sf"/>
</dbReference>
<dbReference type="Proteomes" id="UP001204798">
    <property type="component" value="Unassembled WGS sequence"/>
</dbReference>
<dbReference type="SFLD" id="SFLDG01135">
    <property type="entry name" value="C1.5.6:_HAD__Beta-PGM__Phospha"/>
    <property type="match status" value="1"/>
</dbReference>
<dbReference type="SFLD" id="SFLDG01129">
    <property type="entry name" value="C1.5:_HAD__Beta-PGM__Phosphata"/>
    <property type="match status" value="1"/>
</dbReference>
<dbReference type="InterPro" id="IPR051600">
    <property type="entry name" value="Beta-PGM-like"/>
</dbReference>
<keyword evidence="4" id="KW-0460">Magnesium</keyword>
<dbReference type="SUPFAM" id="SSF56784">
    <property type="entry name" value="HAD-like"/>
    <property type="match status" value="1"/>
</dbReference>
<dbReference type="PANTHER" id="PTHR46193">
    <property type="entry name" value="6-PHOSPHOGLUCONATE PHOSPHATASE"/>
    <property type="match status" value="1"/>
</dbReference>
<dbReference type="InterPro" id="IPR023214">
    <property type="entry name" value="HAD_sf"/>
</dbReference>
<dbReference type="InterPro" id="IPR023198">
    <property type="entry name" value="PGP-like_dom2"/>
</dbReference>
<evidence type="ECO:0000256" key="2">
    <source>
        <dbReference type="ARBA" id="ARBA00006171"/>
    </source>
</evidence>